<accession>A0A5K7S7X1</accession>
<dbReference type="Proteomes" id="UP001193389">
    <property type="component" value="Chromosome"/>
</dbReference>
<dbReference type="AlphaFoldDB" id="A0A5K7S7X1"/>
<dbReference type="InterPro" id="IPR007886">
    <property type="entry name" value="AlaDH/PNT_N"/>
</dbReference>
<comment type="similarity">
    <text evidence="1">Belongs to the AlaDH/PNT family.</text>
</comment>
<evidence type="ECO:0000256" key="1">
    <source>
        <dbReference type="ARBA" id="ARBA00005689"/>
    </source>
</evidence>
<evidence type="ECO:0000256" key="2">
    <source>
        <dbReference type="ARBA" id="ARBA00012897"/>
    </source>
</evidence>
<dbReference type="GO" id="GO:0000286">
    <property type="term" value="F:alanine dehydrogenase activity"/>
    <property type="evidence" value="ECO:0007669"/>
    <property type="project" value="UniProtKB-EC"/>
</dbReference>
<dbReference type="RefSeq" id="WP_318350633.1">
    <property type="nucleotide sequence ID" value="NZ_AP018694.1"/>
</dbReference>
<dbReference type="PANTHER" id="PTHR42795">
    <property type="entry name" value="ALANINE DEHYDROGENASE"/>
    <property type="match status" value="1"/>
</dbReference>
<keyword evidence="3" id="KW-0560">Oxidoreductase</keyword>
<dbReference type="SMART" id="SM01003">
    <property type="entry name" value="AlaDh_PNT_N"/>
    <property type="match status" value="1"/>
</dbReference>
<dbReference type="EC" id="1.4.1.1" evidence="2"/>
<evidence type="ECO:0000313" key="7">
    <source>
        <dbReference type="Proteomes" id="UP001193389"/>
    </source>
</evidence>
<feature type="domain" description="Alanine dehydrogenase/pyridine nucleotide transhydrogenase NAD(H)-binding" evidence="4">
    <location>
        <begin position="182"/>
        <end position="329"/>
    </location>
</feature>
<evidence type="ECO:0000259" key="5">
    <source>
        <dbReference type="SMART" id="SM01003"/>
    </source>
</evidence>
<dbReference type="KEGG" id="anf:AQPE_1810"/>
<proteinExistence type="inferred from homology"/>
<dbReference type="Pfam" id="PF05222">
    <property type="entry name" value="AlaDh_PNT_N"/>
    <property type="match status" value="1"/>
</dbReference>
<dbReference type="InterPro" id="IPR036291">
    <property type="entry name" value="NAD(P)-bd_dom_sf"/>
</dbReference>
<gene>
    <name evidence="6" type="ORF">AQPE_1810</name>
</gene>
<dbReference type="GO" id="GO:0005886">
    <property type="term" value="C:plasma membrane"/>
    <property type="evidence" value="ECO:0007669"/>
    <property type="project" value="TreeGrafter"/>
</dbReference>
<dbReference type="Gene3D" id="3.40.50.720">
    <property type="entry name" value="NAD(P)-binding Rossmann-like Domain"/>
    <property type="match status" value="2"/>
</dbReference>
<dbReference type="SMART" id="SM01002">
    <property type="entry name" value="AlaDh_PNT_C"/>
    <property type="match status" value="1"/>
</dbReference>
<evidence type="ECO:0000259" key="4">
    <source>
        <dbReference type="SMART" id="SM01002"/>
    </source>
</evidence>
<reference evidence="6" key="1">
    <citation type="journal article" date="2020" name="Int. J. Syst. Evol. Microbiol.">
        <title>Aquipluma nitroreducens gen. nov. sp. nov., a novel facultatively anaerobic bacterium isolated from a freshwater lake.</title>
        <authorList>
            <person name="Watanabe M."/>
            <person name="Kojima H."/>
            <person name="Fukui M."/>
        </authorList>
    </citation>
    <scope>NUCLEOTIDE SEQUENCE</scope>
    <source>
        <strain evidence="6">MeG22</strain>
    </source>
</reference>
<dbReference type="Pfam" id="PF01262">
    <property type="entry name" value="AlaDh_PNT_C"/>
    <property type="match status" value="1"/>
</dbReference>
<dbReference type="GO" id="GO:0042853">
    <property type="term" value="P:L-alanine catabolic process"/>
    <property type="evidence" value="ECO:0007669"/>
    <property type="project" value="InterPro"/>
</dbReference>
<evidence type="ECO:0000313" key="6">
    <source>
        <dbReference type="EMBL" id="BBE17653.1"/>
    </source>
</evidence>
<dbReference type="InterPro" id="IPR008141">
    <property type="entry name" value="Ala_DH"/>
</dbReference>
<dbReference type="InterPro" id="IPR007698">
    <property type="entry name" value="AlaDH/PNT_NAD(H)-bd"/>
</dbReference>
<dbReference type="SUPFAM" id="SSF51735">
    <property type="entry name" value="NAD(P)-binding Rossmann-fold domains"/>
    <property type="match status" value="1"/>
</dbReference>
<name>A0A5K7S7X1_9BACT</name>
<evidence type="ECO:0000256" key="3">
    <source>
        <dbReference type="ARBA" id="ARBA00023002"/>
    </source>
</evidence>
<dbReference type="PANTHER" id="PTHR42795:SF1">
    <property type="entry name" value="ALANINE DEHYDROGENASE"/>
    <property type="match status" value="1"/>
</dbReference>
<dbReference type="SUPFAM" id="SSF52283">
    <property type="entry name" value="Formate/glycerate dehydrogenase catalytic domain-like"/>
    <property type="match status" value="1"/>
</dbReference>
<keyword evidence="7" id="KW-1185">Reference proteome</keyword>
<organism evidence="6 7">
    <name type="scientific">Aquipluma nitroreducens</name>
    <dbReference type="NCBI Taxonomy" id="2010828"/>
    <lineage>
        <taxon>Bacteria</taxon>
        <taxon>Pseudomonadati</taxon>
        <taxon>Bacteroidota</taxon>
        <taxon>Bacteroidia</taxon>
        <taxon>Marinilabiliales</taxon>
        <taxon>Prolixibacteraceae</taxon>
        <taxon>Aquipluma</taxon>
    </lineage>
</organism>
<feature type="domain" description="Alanine dehydrogenase/pyridine nucleotide transhydrogenase N-terminal" evidence="5">
    <location>
        <begin position="37"/>
        <end position="170"/>
    </location>
</feature>
<protein>
    <recommendedName>
        <fullName evidence="2">alanine dehydrogenase</fullName>
        <ecNumber evidence="2">1.4.1.1</ecNumber>
    </recommendedName>
</protein>
<sequence length="406" mass="44517">MTEKERLTEHSVVGSTFMMPKEEMLEIRRKGKKIRIGIPSDKDKVEYRVALTPQAVELLVSYGHDILIEKGAGKAASYSDEEYLAAGAVVMDDRKEIFECDIILRVSPFDESEIDLLKGHQALISDLQINAHCAGSIGKLMQKKLTNIAYEYMEDEDGRKPIVQLMSQISGSTSVVLFNEYMSKSRGGKGVLLGSVTGISPTELVILGSGTAAEFAARAALGMGAIVKVFDESISSLRKLEEKLPQRIFTSLYYPKVVQKALKSADAVLGAMPISMPSPFRISEDMVKKMKPGSVIIDLNVSQGGCFETTRCTDLNNPSYIEHGVIHYCVPNLPAIVSRTASIALSNVLIPILISIGEIGGIDNYIKSSKSFRKGVYVYNGILTNSNLSEKFNIPYKDIDLLLAVY</sequence>
<dbReference type="EMBL" id="AP018694">
    <property type="protein sequence ID" value="BBE17653.1"/>
    <property type="molecule type" value="Genomic_DNA"/>
</dbReference>
<dbReference type="CDD" id="cd05305">
    <property type="entry name" value="L-AlaDH"/>
    <property type="match status" value="1"/>
</dbReference>